<evidence type="ECO:0000256" key="11">
    <source>
        <dbReference type="ARBA" id="ARBA00023136"/>
    </source>
</evidence>
<evidence type="ECO:0000259" key="24">
    <source>
        <dbReference type="Pfam" id="PF03061"/>
    </source>
</evidence>
<comment type="catalytic activity">
    <reaction evidence="23">
        <text>tetradecanoyl-CoA + H2O = tetradecanoate + CoA + H(+)</text>
        <dbReference type="Rhea" id="RHEA:40119"/>
        <dbReference type="ChEBI" id="CHEBI:15377"/>
        <dbReference type="ChEBI" id="CHEBI:15378"/>
        <dbReference type="ChEBI" id="CHEBI:30807"/>
        <dbReference type="ChEBI" id="CHEBI:57287"/>
        <dbReference type="ChEBI" id="CHEBI:57385"/>
    </reaction>
    <physiologicalReaction direction="left-to-right" evidence="23">
        <dbReference type="Rhea" id="RHEA:40120"/>
    </physiologicalReaction>
</comment>
<dbReference type="Gene3D" id="3.10.129.10">
    <property type="entry name" value="Hotdog Thioesterase"/>
    <property type="match status" value="1"/>
</dbReference>
<evidence type="ECO:0000256" key="9">
    <source>
        <dbReference type="ARBA" id="ARBA00022946"/>
    </source>
</evidence>
<dbReference type="Proteomes" id="UP001596492">
    <property type="component" value="Unassembled WGS sequence"/>
</dbReference>
<keyword evidence="5" id="KW-0963">Cytoplasm</keyword>
<keyword evidence="4" id="KW-1003">Cell membrane</keyword>
<proteinExistence type="inferred from homology"/>
<evidence type="ECO:0000313" key="25">
    <source>
        <dbReference type="EMBL" id="MFC7290620.1"/>
    </source>
</evidence>
<evidence type="ECO:0000256" key="1">
    <source>
        <dbReference type="ARBA" id="ARBA00004170"/>
    </source>
</evidence>
<evidence type="ECO:0000256" key="5">
    <source>
        <dbReference type="ARBA" id="ARBA00022490"/>
    </source>
</evidence>
<keyword evidence="9" id="KW-0809">Transit peptide</keyword>
<evidence type="ECO:0000256" key="20">
    <source>
        <dbReference type="ARBA" id="ARBA00047734"/>
    </source>
</evidence>
<evidence type="ECO:0000256" key="17">
    <source>
        <dbReference type="ARBA" id="ARBA00040123"/>
    </source>
</evidence>
<organism evidence="25 26">
    <name type="scientific">Hirschia litorea</name>
    <dbReference type="NCBI Taxonomy" id="1199156"/>
    <lineage>
        <taxon>Bacteria</taxon>
        <taxon>Pseudomonadati</taxon>
        <taxon>Pseudomonadota</taxon>
        <taxon>Alphaproteobacteria</taxon>
        <taxon>Hyphomonadales</taxon>
        <taxon>Hyphomonadaceae</taxon>
        <taxon>Hirschia</taxon>
    </lineage>
</organism>
<evidence type="ECO:0000256" key="14">
    <source>
        <dbReference type="ARBA" id="ARBA00037002"/>
    </source>
</evidence>
<feature type="domain" description="Thioesterase" evidence="24">
    <location>
        <begin position="56"/>
        <end position="116"/>
    </location>
</feature>
<sequence length="141" mass="15661">MVSSPFSNIPEGFHILQSRGPFADLNGPFYRKLPNAGDTATVFGFLPLERHANSLGFVHGGMISTLLDGFMAQAIAESYKRKLVTLTLNIEFKHVIPIHRWVQADIELNEIEKNVISGVASLSSRNRTCATAKATFRLFNR</sequence>
<dbReference type="GO" id="GO:0016787">
    <property type="term" value="F:hydrolase activity"/>
    <property type="evidence" value="ECO:0007669"/>
    <property type="project" value="UniProtKB-KW"/>
</dbReference>
<evidence type="ECO:0000256" key="10">
    <source>
        <dbReference type="ARBA" id="ARBA00023098"/>
    </source>
</evidence>
<keyword evidence="11" id="KW-0472">Membrane</keyword>
<evidence type="ECO:0000256" key="22">
    <source>
        <dbReference type="ARBA" id="ARBA00048074"/>
    </source>
</evidence>
<reference evidence="26" key="1">
    <citation type="journal article" date="2019" name="Int. J. Syst. Evol. Microbiol.">
        <title>The Global Catalogue of Microorganisms (GCM) 10K type strain sequencing project: providing services to taxonomists for standard genome sequencing and annotation.</title>
        <authorList>
            <consortium name="The Broad Institute Genomics Platform"/>
            <consortium name="The Broad Institute Genome Sequencing Center for Infectious Disease"/>
            <person name="Wu L."/>
            <person name="Ma J."/>
        </authorList>
    </citation>
    <scope>NUCLEOTIDE SEQUENCE [LARGE SCALE GENOMIC DNA]</scope>
    <source>
        <strain evidence="26">CCUG 51308</strain>
    </source>
</reference>
<evidence type="ECO:0000313" key="26">
    <source>
        <dbReference type="Proteomes" id="UP001596492"/>
    </source>
</evidence>
<keyword evidence="7 25" id="KW-0378">Hydrolase</keyword>
<protein>
    <recommendedName>
        <fullName evidence="17">Acyl-coenzyme A thioesterase THEM4</fullName>
        <ecNumber evidence="16">3.1.2.2</ecNumber>
    </recommendedName>
    <alternativeName>
        <fullName evidence="18">Thioesterase superfamily member 4</fullName>
    </alternativeName>
</protein>
<dbReference type="RefSeq" id="WP_382165657.1">
    <property type="nucleotide sequence ID" value="NZ_JBHTBR010000002.1"/>
</dbReference>
<dbReference type="Pfam" id="PF03061">
    <property type="entry name" value="4HBT"/>
    <property type="match status" value="1"/>
</dbReference>
<keyword evidence="10" id="KW-0443">Lipid metabolism</keyword>
<dbReference type="EC" id="3.1.2.2" evidence="16"/>
<comment type="catalytic activity">
    <reaction evidence="14">
        <text>(9Z)-octadecenoyl-CoA + H2O = (9Z)-octadecenoate + CoA + H(+)</text>
        <dbReference type="Rhea" id="RHEA:40139"/>
        <dbReference type="ChEBI" id="CHEBI:15377"/>
        <dbReference type="ChEBI" id="CHEBI:15378"/>
        <dbReference type="ChEBI" id="CHEBI:30823"/>
        <dbReference type="ChEBI" id="CHEBI:57287"/>
        <dbReference type="ChEBI" id="CHEBI:57387"/>
    </reaction>
    <physiologicalReaction direction="left-to-right" evidence="14">
        <dbReference type="Rhea" id="RHEA:40140"/>
    </physiologicalReaction>
</comment>
<keyword evidence="6" id="KW-0053">Apoptosis</keyword>
<keyword evidence="26" id="KW-1185">Reference proteome</keyword>
<comment type="catalytic activity">
    <reaction evidence="20">
        <text>hexadecanoyl-CoA + H2O = hexadecanoate + CoA + H(+)</text>
        <dbReference type="Rhea" id="RHEA:16645"/>
        <dbReference type="ChEBI" id="CHEBI:7896"/>
        <dbReference type="ChEBI" id="CHEBI:15377"/>
        <dbReference type="ChEBI" id="CHEBI:15378"/>
        <dbReference type="ChEBI" id="CHEBI:57287"/>
        <dbReference type="ChEBI" id="CHEBI:57379"/>
        <dbReference type="EC" id="3.1.2.2"/>
    </reaction>
    <physiologicalReaction direction="left-to-right" evidence="20">
        <dbReference type="Rhea" id="RHEA:16646"/>
    </physiologicalReaction>
</comment>
<dbReference type="PANTHER" id="PTHR12418">
    <property type="entry name" value="ACYL-COENZYME A THIOESTERASE THEM4"/>
    <property type="match status" value="1"/>
</dbReference>
<keyword evidence="12" id="KW-0966">Cell projection</keyword>
<comment type="catalytic activity">
    <reaction evidence="19">
        <text>octanoyl-CoA + H2O = octanoate + CoA + H(+)</text>
        <dbReference type="Rhea" id="RHEA:30143"/>
        <dbReference type="ChEBI" id="CHEBI:15377"/>
        <dbReference type="ChEBI" id="CHEBI:15378"/>
        <dbReference type="ChEBI" id="CHEBI:25646"/>
        <dbReference type="ChEBI" id="CHEBI:57287"/>
        <dbReference type="ChEBI" id="CHEBI:57386"/>
    </reaction>
    <physiologicalReaction direction="left-to-right" evidence="19">
        <dbReference type="Rhea" id="RHEA:30144"/>
    </physiologicalReaction>
</comment>
<keyword evidence="8" id="KW-0276">Fatty acid metabolism</keyword>
<evidence type="ECO:0000256" key="15">
    <source>
        <dbReference type="ARBA" id="ARBA00038456"/>
    </source>
</evidence>
<evidence type="ECO:0000256" key="13">
    <source>
        <dbReference type="ARBA" id="ARBA00035852"/>
    </source>
</evidence>
<dbReference type="CDD" id="cd03443">
    <property type="entry name" value="PaaI_thioesterase"/>
    <property type="match status" value="1"/>
</dbReference>
<name>A0ABW2IHN5_9PROT</name>
<comment type="subcellular location">
    <subcellularLocation>
        <location evidence="3">Cell projection</location>
        <location evidence="3">Ruffle membrane</location>
    </subcellularLocation>
    <subcellularLocation>
        <location evidence="2">Cytoplasm</location>
    </subcellularLocation>
    <subcellularLocation>
        <location evidence="1">Membrane</location>
        <topology evidence="1">Peripheral membrane protein</topology>
    </subcellularLocation>
</comment>
<comment type="catalytic activity">
    <reaction evidence="21">
        <text>decanoyl-CoA + H2O = decanoate + CoA + H(+)</text>
        <dbReference type="Rhea" id="RHEA:40059"/>
        <dbReference type="ChEBI" id="CHEBI:15377"/>
        <dbReference type="ChEBI" id="CHEBI:15378"/>
        <dbReference type="ChEBI" id="CHEBI:27689"/>
        <dbReference type="ChEBI" id="CHEBI:57287"/>
        <dbReference type="ChEBI" id="CHEBI:61430"/>
    </reaction>
    <physiologicalReaction direction="left-to-right" evidence="21">
        <dbReference type="Rhea" id="RHEA:40060"/>
    </physiologicalReaction>
</comment>
<evidence type="ECO:0000256" key="6">
    <source>
        <dbReference type="ARBA" id="ARBA00022703"/>
    </source>
</evidence>
<evidence type="ECO:0000256" key="7">
    <source>
        <dbReference type="ARBA" id="ARBA00022801"/>
    </source>
</evidence>
<evidence type="ECO:0000256" key="3">
    <source>
        <dbReference type="ARBA" id="ARBA00004632"/>
    </source>
</evidence>
<dbReference type="InterPro" id="IPR006683">
    <property type="entry name" value="Thioestr_dom"/>
</dbReference>
<comment type="catalytic activity">
    <reaction evidence="22">
        <text>dodecanoyl-CoA + H2O = dodecanoate + CoA + H(+)</text>
        <dbReference type="Rhea" id="RHEA:30135"/>
        <dbReference type="ChEBI" id="CHEBI:15377"/>
        <dbReference type="ChEBI" id="CHEBI:15378"/>
        <dbReference type="ChEBI" id="CHEBI:18262"/>
        <dbReference type="ChEBI" id="CHEBI:57287"/>
        <dbReference type="ChEBI" id="CHEBI:57375"/>
    </reaction>
    <physiologicalReaction direction="left-to-right" evidence="22">
        <dbReference type="Rhea" id="RHEA:30136"/>
    </physiologicalReaction>
</comment>
<gene>
    <name evidence="25" type="ORF">ACFQS8_03240</name>
</gene>
<evidence type="ECO:0000256" key="18">
    <source>
        <dbReference type="ARBA" id="ARBA00043210"/>
    </source>
</evidence>
<dbReference type="SUPFAM" id="SSF54637">
    <property type="entry name" value="Thioesterase/thiol ester dehydrase-isomerase"/>
    <property type="match status" value="1"/>
</dbReference>
<accession>A0ABW2IHN5</accession>
<comment type="catalytic activity">
    <reaction evidence="13">
        <text>(5Z,8Z,11Z,14Z)-eicosatetraenoyl-CoA + H2O = (5Z,8Z,11Z,14Z)-eicosatetraenoate + CoA + H(+)</text>
        <dbReference type="Rhea" id="RHEA:40151"/>
        <dbReference type="ChEBI" id="CHEBI:15377"/>
        <dbReference type="ChEBI" id="CHEBI:15378"/>
        <dbReference type="ChEBI" id="CHEBI:32395"/>
        <dbReference type="ChEBI" id="CHEBI:57287"/>
        <dbReference type="ChEBI" id="CHEBI:57368"/>
    </reaction>
    <physiologicalReaction direction="left-to-right" evidence="13">
        <dbReference type="Rhea" id="RHEA:40152"/>
    </physiologicalReaction>
</comment>
<dbReference type="PANTHER" id="PTHR12418:SF19">
    <property type="entry name" value="ACYL-COENZYME A THIOESTERASE THEM4"/>
    <property type="match status" value="1"/>
</dbReference>
<dbReference type="EMBL" id="JBHTBR010000002">
    <property type="protein sequence ID" value="MFC7290620.1"/>
    <property type="molecule type" value="Genomic_DNA"/>
</dbReference>
<comment type="caution">
    <text evidence="25">The sequence shown here is derived from an EMBL/GenBank/DDBJ whole genome shotgun (WGS) entry which is preliminary data.</text>
</comment>
<evidence type="ECO:0000256" key="4">
    <source>
        <dbReference type="ARBA" id="ARBA00022475"/>
    </source>
</evidence>
<evidence type="ECO:0000256" key="19">
    <source>
        <dbReference type="ARBA" id="ARBA00047588"/>
    </source>
</evidence>
<evidence type="ECO:0000256" key="8">
    <source>
        <dbReference type="ARBA" id="ARBA00022832"/>
    </source>
</evidence>
<evidence type="ECO:0000256" key="16">
    <source>
        <dbReference type="ARBA" id="ARBA00038848"/>
    </source>
</evidence>
<dbReference type="InterPro" id="IPR052365">
    <property type="entry name" value="THEM4/THEM5_acyl-CoA_thioest"/>
</dbReference>
<comment type="similarity">
    <text evidence="15">Belongs to the THEM4/THEM5 thioesterase family.</text>
</comment>
<evidence type="ECO:0000256" key="12">
    <source>
        <dbReference type="ARBA" id="ARBA00023273"/>
    </source>
</evidence>
<dbReference type="InterPro" id="IPR029069">
    <property type="entry name" value="HotDog_dom_sf"/>
</dbReference>
<evidence type="ECO:0000256" key="2">
    <source>
        <dbReference type="ARBA" id="ARBA00004496"/>
    </source>
</evidence>
<evidence type="ECO:0000256" key="23">
    <source>
        <dbReference type="ARBA" id="ARBA00048180"/>
    </source>
</evidence>
<evidence type="ECO:0000256" key="21">
    <source>
        <dbReference type="ARBA" id="ARBA00047969"/>
    </source>
</evidence>